<dbReference type="STRING" id="270351.Maq22A_c00465"/>
<evidence type="ECO:0000256" key="3">
    <source>
        <dbReference type="ARBA" id="ARBA00022448"/>
    </source>
</evidence>
<dbReference type="InterPro" id="IPR011606">
    <property type="entry name" value="Brnchd-chn_aa_trnsp_permease"/>
</dbReference>
<feature type="transmembrane region" description="Helical" evidence="9">
    <location>
        <begin position="231"/>
        <end position="251"/>
    </location>
</feature>
<dbReference type="GO" id="GO:1903785">
    <property type="term" value="P:L-valine transmembrane transport"/>
    <property type="evidence" value="ECO:0007669"/>
    <property type="project" value="TreeGrafter"/>
</dbReference>
<dbReference type="AlphaFoldDB" id="A0A0C6F5J7"/>
<accession>A0A0C6F5J7</accession>
<feature type="transmembrane region" description="Helical" evidence="9">
    <location>
        <begin position="126"/>
        <end position="144"/>
    </location>
</feature>
<dbReference type="RefSeq" id="WP_082742342.1">
    <property type="nucleotide sequence ID" value="NZ_AP014704.1"/>
</dbReference>
<keyword evidence="6 9" id="KW-1133">Transmembrane helix</keyword>
<protein>
    <submittedName>
        <fullName evidence="10">Branched-chain amino acid ABC transporter/permease</fullName>
    </submittedName>
</protein>
<evidence type="ECO:0000256" key="5">
    <source>
        <dbReference type="ARBA" id="ARBA00022692"/>
    </source>
</evidence>
<gene>
    <name evidence="10" type="primary">azlC</name>
    <name evidence="10" type="ORF">Maq22A_c00465</name>
</gene>
<dbReference type="Proteomes" id="UP000061432">
    <property type="component" value="Chromosome"/>
</dbReference>
<feature type="region of interest" description="Disordered" evidence="8">
    <location>
        <begin position="1"/>
        <end position="24"/>
    </location>
</feature>
<evidence type="ECO:0000256" key="7">
    <source>
        <dbReference type="ARBA" id="ARBA00023136"/>
    </source>
</evidence>
<organism evidence="10 11">
    <name type="scientific">Methylobacterium aquaticum</name>
    <dbReference type="NCBI Taxonomy" id="270351"/>
    <lineage>
        <taxon>Bacteria</taxon>
        <taxon>Pseudomonadati</taxon>
        <taxon>Pseudomonadota</taxon>
        <taxon>Alphaproteobacteria</taxon>
        <taxon>Hyphomicrobiales</taxon>
        <taxon>Methylobacteriaceae</taxon>
        <taxon>Methylobacterium</taxon>
    </lineage>
</organism>
<dbReference type="PATRIC" id="fig|270351.10.peg.91"/>
<evidence type="ECO:0000256" key="4">
    <source>
        <dbReference type="ARBA" id="ARBA00022475"/>
    </source>
</evidence>
<reference evidence="10 11" key="1">
    <citation type="journal article" date="2015" name="Genome Announc.">
        <title>Complete Genome Sequence of Methylobacterium aquaticum Strain 22A, Isolated from Racomitrium japonicum Moss.</title>
        <authorList>
            <person name="Tani A."/>
            <person name="Ogura Y."/>
            <person name="Hayashi T."/>
            <person name="Kimbara K."/>
        </authorList>
    </citation>
    <scope>NUCLEOTIDE SEQUENCE [LARGE SCALE GENOMIC DNA]</scope>
    <source>
        <strain evidence="10 11">MA-22A</strain>
    </source>
</reference>
<evidence type="ECO:0000313" key="10">
    <source>
        <dbReference type="EMBL" id="BAQ43603.1"/>
    </source>
</evidence>
<dbReference type="OrthoDB" id="9803444at2"/>
<dbReference type="PANTHER" id="PTHR34979">
    <property type="entry name" value="INNER MEMBRANE PROTEIN YGAZ"/>
    <property type="match status" value="1"/>
</dbReference>
<reference evidence="11" key="2">
    <citation type="submission" date="2015-01" db="EMBL/GenBank/DDBJ databases">
        <title>Complete genome sequence of Methylobacterium aquaticum strain 22A.</title>
        <authorList>
            <person name="Tani A."/>
            <person name="Ogura Y."/>
            <person name="Hayashi T."/>
        </authorList>
    </citation>
    <scope>NUCLEOTIDE SEQUENCE [LARGE SCALE GENOMIC DNA]</scope>
    <source>
        <strain evidence="11">MA-22A</strain>
    </source>
</reference>
<proteinExistence type="inferred from homology"/>
<evidence type="ECO:0000256" key="6">
    <source>
        <dbReference type="ARBA" id="ARBA00022989"/>
    </source>
</evidence>
<sequence>MSHGSSREPAAPQPSPLTASPSTSAAPFTRAGILRGIRLSLPLWPSIAVFGGAFGAAAAQRGVTLAEAAGASALVYAGSAQMVTLEVWGQPWTLRALLAAMTVTGLINARMILMGATIQPWMRGTPLWRTAMTLFVLVDASWLIGVRHRAEGGRDLGVLFGAGIGLWPLWVASTVAGHLAGALVTQPRAYALDMILPVFFAAMLAPLWRGVRPALPWLASGLVALVVQRLVPGYAFIAAGAAAGLVTGLLVDDGAGR</sequence>
<feature type="transmembrane region" description="Helical" evidence="9">
    <location>
        <begin position="92"/>
        <end position="114"/>
    </location>
</feature>
<dbReference type="PANTHER" id="PTHR34979:SF1">
    <property type="entry name" value="INNER MEMBRANE PROTEIN YGAZ"/>
    <property type="match status" value="1"/>
</dbReference>
<dbReference type="KEGG" id="maqu:Maq22A_c00465"/>
<dbReference type="GO" id="GO:0005886">
    <property type="term" value="C:plasma membrane"/>
    <property type="evidence" value="ECO:0007669"/>
    <property type="project" value="UniProtKB-SubCell"/>
</dbReference>
<keyword evidence="5 9" id="KW-0812">Transmembrane</keyword>
<feature type="transmembrane region" description="Helical" evidence="9">
    <location>
        <begin position="156"/>
        <end position="177"/>
    </location>
</feature>
<keyword evidence="7 9" id="KW-0472">Membrane</keyword>
<evidence type="ECO:0000256" key="8">
    <source>
        <dbReference type="SAM" id="MobiDB-lite"/>
    </source>
</evidence>
<evidence type="ECO:0000256" key="2">
    <source>
        <dbReference type="ARBA" id="ARBA00010735"/>
    </source>
</evidence>
<evidence type="ECO:0000256" key="1">
    <source>
        <dbReference type="ARBA" id="ARBA00004651"/>
    </source>
</evidence>
<comment type="similarity">
    <text evidence="2">Belongs to the AzlC family.</text>
</comment>
<keyword evidence="4" id="KW-1003">Cell membrane</keyword>
<keyword evidence="3" id="KW-0813">Transport</keyword>
<dbReference type="Pfam" id="PF03591">
    <property type="entry name" value="AzlC"/>
    <property type="match status" value="1"/>
</dbReference>
<dbReference type="EMBL" id="AP014704">
    <property type="protein sequence ID" value="BAQ43603.1"/>
    <property type="molecule type" value="Genomic_DNA"/>
</dbReference>
<comment type="subcellular location">
    <subcellularLocation>
        <location evidence="1">Cell membrane</location>
        <topology evidence="1">Multi-pass membrane protein</topology>
    </subcellularLocation>
</comment>
<name>A0A0C6F5J7_9HYPH</name>
<evidence type="ECO:0000256" key="9">
    <source>
        <dbReference type="SAM" id="Phobius"/>
    </source>
</evidence>
<evidence type="ECO:0000313" key="11">
    <source>
        <dbReference type="Proteomes" id="UP000061432"/>
    </source>
</evidence>
<feature type="transmembrane region" description="Helical" evidence="9">
    <location>
        <begin position="189"/>
        <end position="211"/>
    </location>
</feature>